<evidence type="ECO:0000256" key="2">
    <source>
        <dbReference type="ARBA" id="ARBA00006595"/>
    </source>
</evidence>
<name>A0AAV2YNA1_9STRA</name>
<feature type="transmembrane region" description="Helical" evidence="8">
    <location>
        <begin position="454"/>
        <end position="474"/>
    </location>
</feature>
<dbReference type="EMBL" id="DAKRPA010000211">
    <property type="protein sequence ID" value="DAZ95283.1"/>
    <property type="molecule type" value="Genomic_DNA"/>
</dbReference>
<comment type="subcellular location">
    <subcellularLocation>
        <location evidence="1">Membrane</location>
        <topology evidence="1">Multi-pass membrane protein</topology>
    </subcellularLocation>
</comment>
<dbReference type="InterPro" id="IPR036259">
    <property type="entry name" value="MFS_trans_sf"/>
</dbReference>
<gene>
    <name evidence="9" type="ORF">N0F65_007773</name>
</gene>
<feature type="transmembrane region" description="Helical" evidence="8">
    <location>
        <begin position="158"/>
        <end position="179"/>
    </location>
</feature>
<dbReference type="GO" id="GO:0006865">
    <property type="term" value="P:amino acid transport"/>
    <property type="evidence" value="ECO:0007669"/>
    <property type="project" value="UniProtKB-KW"/>
</dbReference>
<feature type="transmembrane region" description="Helical" evidence="8">
    <location>
        <begin position="486"/>
        <end position="504"/>
    </location>
</feature>
<evidence type="ECO:0000256" key="4">
    <source>
        <dbReference type="ARBA" id="ARBA00022692"/>
    </source>
</evidence>
<keyword evidence="7 8" id="KW-0472">Membrane</keyword>
<dbReference type="GO" id="GO:0016020">
    <property type="term" value="C:membrane"/>
    <property type="evidence" value="ECO:0007669"/>
    <property type="project" value="UniProtKB-SubCell"/>
</dbReference>
<dbReference type="PANTHER" id="PTHR20772">
    <property type="entry name" value="PROTEIN FMP42"/>
    <property type="match status" value="1"/>
</dbReference>
<organism evidence="9 10">
    <name type="scientific">Lagenidium giganteum</name>
    <dbReference type="NCBI Taxonomy" id="4803"/>
    <lineage>
        <taxon>Eukaryota</taxon>
        <taxon>Sar</taxon>
        <taxon>Stramenopiles</taxon>
        <taxon>Oomycota</taxon>
        <taxon>Peronosporomycetes</taxon>
        <taxon>Pythiales</taxon>
        <taxon>Pythiaceae</taxon>
    </lineage>
</organism>
<evidence type="ECO:0000256" key="7">
    <source>
        <dbReference type="ARBA" id="ARBA00023136"/>
    </source>
</evidence>
<evidence type="ECO:0000256" key="3">
    <source>
        <dbReference type="ARBA" id="ARBA00022448"/>
    </source>
</evidence>
<reference evidence="9" key="1">
    <citation type="submission" date="2022-11" db="EMBL/GenBank/DDBJ databases">
        <authorList>
            <person name="Morgan W.R."/>
            <person name="Tartar A."/>
        </authorList>
    </citation>
    <scope>NUCLEOTIDE SEQUENCE</scope>
    <source>
        <strain evidence="9">ARSEF 373</strain>
    </source>
</reference>
<accession>A0AAV2YNA1</accession>
<feature type="transmembrane region" description="Helical" evidence="8">
    <location>
        <begin position="46"/>
        <end position="67"/>
    </location>
</feature>
<feature type="transmembrane region" description="Helical" evidence="8">
    <location>
        <begin position="219"/>
        <end position="239"/>
    </location>
</feature>
<evidence type="ECO:0000313" key="10">
    <source>
        <dbReference type="Proteomes" id="UP001146120"/>
    </source>
</evidence>
<comment type="similarity">
    <text evidence="2">Belongs to the SLC43A transporter (TC 2.A.1.44) family.</text>
</comment>
<keyword evidence="4 8" id="KW-0812">Transmembrane</keyword>
<feature type="transmembrane region" description="Helical" evidence="8">
    <location>
        <begin position="127"/>
        <end position="146"/>
    </location>
</feature>
<evidence type="ECO:0008006" key="11">
    <source>
        <dbReference type="Google" id="ProtNLM"/>
    </source>
</evidence>
<feature type="transmembrane region" description="Helical" evidence="8">
    <location>
        <begin position="186"/>
        <end position="207"/>
    </location>
</feature>
<feature type="transmembrane region" description="Helical" evidence="8">
    <location>
        <begin position="396"/>
        <end position="416"/>
    </location>
</feature>
<evidence type="ECO:0000256" key="8">
    <source>
        <dbReference type="SAM" id="Phobius"/>
    </source>
</evidence>
<keyword evidence="6 8" id="KW-1133">Transmembrane helix</keyword>
<keyword evidence="5" id="KW-0029">Amino-acid transport</keyword>
<proteinExistence type="inferred from homology"/>
<dbReference type="Proteomes" id="UP001146120">
    <property type="component" value="Unassembled WGS sequence"/>
</dbReference>
<feature type="transmembrane region" description="Helical" evidence="8">
    <location>
        <begin position="370"/>
        <end position="389"/>
    </location>
</feature>
<keyword evidence="3" id="KW-0813">Transport</keyword>
<evidence type="ECO:0000256" key="1">
    <source>
        <dbReference type="ARBA" id="ARBA00004141"/>
    </source>
</evidence>
<feature type="transmembrane region" description="Helical" evidence="8">
    <location>
        <begin position="330"/>
        <end position="350"/>
    </location>
</feature>
<sequence>RIHQTQYLAGRILEVARPAPRTASNDGDNSDDVRRMSLLHVETQRIALVVLVLVSDLFFTGLVFGWAPLLLMLKEERQYLELCDDPAATRCLAQENRLNLMFALASVAANAGALPVGVLLDWCGPKVAIGIAAVVEISGLVLLALADSQTFDVFVPAYVLLALGGCITMMASYPASFLIMQHQTAILAAISCLFDGSSVNFLALYAIHITFNASRMQLFLAYTALAVLVYSSLFVLWHWNEPALRNPTPTTDSEETTLLLHKNIAKNSPVNDKDAKKLVKEYYLQYGSLGEQEFTAQRTADEVRELYRSGVAEAQLTEFPVKQQVMTFEFAYILIFAASQVLRTTVYIGTTNKLLENYGDADRQYLYTKVFSVVLPLGFVFVPAIDYVVERRGLTLSLIFTNAIGVLYNVLVLVPVLPLQALTFLVFTGFRAFLYAVMSAFTAKTFGLKNLGTLVGMIFSISSVVGLLEYPAVYISNQWYGGDLSVIYWISLFVCIALFPLTECHRQRERERERQHKALLRRFGSTLKSPPTTASQGLSYRRSPCMTSPNIKFSANHYP</sequence>
<feature type="transmembrane region" description="Helical" evidence="8">
    <location>
        <begin position="422"/>
        <end position="442"/>
    </location>
</feature>
<evidence type="ECO:0000256" key="6">
    <source>
        <dbReference type="ARBA" id="ARBA00022989"/>
    </source>
</evidence>
<evidence type="ECO:0000256" key="5">
    <source>
        <dbReference type="ARBA" id="ARBA00022970"/>
    </source>
</evidence>
<keyword evidence="10" id="KW-1185">Reference proteome</keyword>
<dbReference type="InterPro" id="IPR052599">
    <property type="entry name" value="SLC43A_AATransporter"/>
</dbReference>
<reference evidence="9" key="2">
    <citation type="journal article" date="2023" name="Microbiol Resour">
        <title>Decontamination and Annotation of the Draft Genome Sequence of the Oomycete Lagenidium giganteum ARSEF 373.</title>
        <authorList>
            <person name="Morgan W.R."/>
            <person name="Tartar A."/>
        </authorList>
    </citation>
    <scope>NUCLEOTIDE SEQUENCE</scope>
    <source>
        <strain evidence="9">ARSEF 373</strain>
    </source>
</reference>
<feature type="transmembrane region" description="Helical" evidence="8">
    <location>
        <begin position="100"/>
        <end position="120"/>
    </location>
</feature>
<dbReference type="PANTHER" id="PTHR20772:SF2">
    <property type="entry name" value="PROTEIN FMP42"/>
    <property type="match status" value="1"/>
</dbReference>
<comment type="caution">
    <text evidence="9">The sequence shown here is derived from an EMBL/GenBank/DDBJ whole genome shotgun (WGS) entry which is preliminary data.</text>
</comment>
<dbReference type="Gene3D" id="1.20.1250.20">
    <property type="entry name" value="MFS general substrate transporter like domains"/>
    <property type="match status" value="1"/>
</dbReference>
<dbReference type="SUPFAM" id="SSF103473">
    <property type="entry name" value="MFS general substrate transporter"/>
    <property type="match status" value="1"/>
</dbReference>
<dbReference type="AlphaFoldDB" id="A0AAV2YNA1"/>
<feature type="non-terminal residue" evidence="9">
    <location>
        <position position="1"/>
    </location>
</feature>
<evidence type="ECO:0000313" key="9">
    <source>
        <dbReference type="EMBL" id="DAZ95283.1"/>
    </source>
</evidence>
<protein>
    <recommendedName>
        <fullName evidence="11">MFS transporter</fullName>
    </recommendedName>
</protein>